<evidence type="ECO:0000313" key="1">
    <source>
        <dbReference type="EMBL" id="KAF3583205.1"/>
    </source>
</evidence>
<comment type="caution">
    <text evidence="1">The sequence shown here is derived from an EMBL/GenBank/DDBJ whole genome shotgun (WGS) entry which is preliminary data.</text>
</comment>
<name>A0A8S9RPS5_BRACR</name>
<proteinExistence type="predicted"/>
<reference evidence="1" key="1">
    <citation type="submission" date="2019-12" db="EMBL/GenBank/DDBJ databases">
        <title>Genome sequencing and annotation of Brassica cretica.</title>
        <authorList>
            <person name="Studholme D.J."/>
            <person name="Sarris P."/>
        </authorList>
    </citation>
    <scope>NUCLEOTIDE SEQUENCE</scope>
    <source>
        <strain evidence="1">PFS-109/04</strain>
        <tissue evidence="1">Leaf</tissue>
    </source>
</reference>
<accession>A0A8S9RPS5</accession>
<dbReference type="AlphaFoldDB" id="A0A8S9RPS5"/>
<evidence type="ECO:0000313" key="2">
    <source>
        <dbReference type="Proteomes" id="UP000712600"/>
    </source>
</evidence>
<sequence>MIRLFDNLQVIANTNVLELPDVVGQIHSVQGSDFTKETTRVVICLLVDL</sequence>
<protein>
    <submittedName>
        <fullName evidence="1">Uncharacterized protein</fullName>
    </submittedName>
</protein>
<gene>
    <name evidence="1" type="ORF">F2Q69_00029272</name>
</gene>
<dbReference type="Proteomes" id="UP000712600">
    <property type="component" value="Unassembled WGS sequence"/>
</dbReference>
<dbReference type="EMBL" id="QGKX02000088">
    <property type="protein sequence ID" value="KAF3583205.1"/>
    <property type="molecule type" value="Genomic_DNA"/>
</dbReference>
<organism evidence="1 2">
    <name type="scientific">Brassica cretica</name>
    <name type="common">Mustard</name>
    <dbReference type="NCBI Taxonomy" id="69181"/>
    <lineage>
        <taxon>Eukaryota</taxon>
        <taxon>Viridiplantae</taxon>
        <taxon>Streptophyta</taxon>
        <taxon>Embryophyta</taxon>
        <taxon>Tracheophyta</taxon>
        <taxon>Spermatophyta</taxon>
        <taxon>Magnoliopsida</taxon>
        <taxon>eudicotyledons</taxon>
        <taxon>Gunneridae</taxon>
        <taxon>Pentapetalae</taxon>
        <taxon>rosids</taxon>
        <taxon>malvids</taxon>
        <taxon>Brassicales</taxon>
        <taxon>Brassicaceae</taxon>
        <taxon>Brassiceae</taxon>
        <taxon>Brassica</taxon>
    </lineage>
</organism>